<dbReference type="EMBL" id="VSWC01000171">
    <property type="protein sequence ID" value="KAA1070270.1"/>
    <property type="molecule type" value="Genomic_DNA"/>
</dbReference>
<organism evidence="3 5">
    <name type="scientific">Puccinia graminis f. sp. tritici</name>
    <dbReference type="NCBI Taxonomy" id="56615"/>
    <lineage>
        <taxon>Eukaryota</taxon>
        <taxon>Fungi</taxon>
        <taxon>Dikarya</taxon>
        <taxon>Basidiomycota</taxon>
        <taxon>Pucciniomycotina</taxon>
        <taxon>Pucciniomycetes</taxon>
        <taxon>Pucciniales</taxon>
        <taxon>Pucciniaceae</taxon>
        <taxon>Puccinia</taxon>
    </lineage>
</organism>
<dbReference type="EMBL" id="VDEP01000404">
    <property type="protein sequence ID" value="KAA1090130.1"/>
    <property type="molecule type" value="Genomic_DNA"/>
</dbReference>
<feature type="compositionally biased region" description="Pro residues" evidence="1">
    <location>
        <begin position="343"/>
        <end position="352"/>
    </location>
</feature>
<feature type="region of interest" description="Disordered" evidence="1">
    <location>
        <begin position="232"/>
        <end position="284"/>
    </location>
</feature>
<reference evidence="4 5" key="1">
    <citation type="submission" date="2019-05" db="EMBL/GenBank/DDBJ databases">
        <title>Emergence of the Ug99 lineage of the wheat stem rust pathogen through somatic hybridization.</title>
        <authorList>
            <person name="Li F."/>
            <person name="Upadhyaya N.M."/>
            <person name="Sperschneider J."/>
            <person name="Matny O."/>
            <person name="Nguyen-Phuc H."/>
            <person name="Mago R."/>
            <person name="Raley C."/>
            <person name="Miller M.E."/>
            <person name="Silverstein K.A.T."/>
            <person name="Henningsen E."/>
            <person name="Hirsch C.D."/>
            <person name="Visser B."/>
            <person name="Pretorius Z.A."/>
            <person name="Steffenson B.J."/>
            <person name="Schwessinger B."/>
            <person name="Dodds P.N."/>
            <person name="Figueroa M."/>
        </authorList>
    </citation>
    <scope>NUCLEOTIDE SEQUENCE [LARGE SCALE GENOMIC DNA]</scope>
    <source>
        <strain evidence="2">21-0</strain>
        <strain evidence="3 5">Ug99</strain>
    </source>
</reference>
<dbReference type="Gene3D" id="3.30.1520.10">
    <property type="entry name" value="Phox-like domain"/>
    <property type="match status" value="1"/>
</dbReference>
<dbReference type="OrthoDB" id="2499438at2759"/>
<dbReference type="AlphaFoldDB" id="A0A5B0NPW1"/>
<name>A0A5B0NPW1_PUCGR</name>
<feature type="compositionally biased region" description="Basic and acidic residues" evidence="1">
    <location>
        <begin position="266"/>
        <end position="284"/>
    </location>
</feature>
<feature type="region of interest" description="Disordered" evidence="1">
    <location>
        <begin position="422"/>
        <end position="519"/>
    </location>
</feature>
<feature type="region of interest" description="Disordered" evidence="1">
    <location>
        <begin position="320"/>
        <end position="361"/>
    </location>
</feature>
<evidence type="ECO:0008006" key="6">
    <source>
        <dbReference type="Google" id="ProtNLM"/>
    </source>
</evidence>
<dbReference type="Proteomes" id="UP000325313">
    <property type="component" value="Unassembled WGS sequence"/>
</dbReference>
<proteinExistence type="predicted"/>
<feature type="compositionally biased region" description="Low complexity" evidence="1">
    <location>
        <begin position="474"/>
        <end position="506"/>
    </location>
</feature>
<gene>
    <name evidence="2" type="ORF">PGT21_006259</name>
    <name evidence="3" type="ORF">PGTUg99_036180</name>
</gene>
<dbReference type="Proteomes" id="UP000324748">
    <property type="component" value="Unassembled WGS sequence"/>
</dbReference>
<feature type="region of interest" description="Disordered" evidence="1">
    <location>
        <begin position="584"/>
        <end position="604"/>
    </location>
</feature>
<evidence type="ECO:0000313" key="5">
    <source>
        <dbReference type="Proteomes" id="UP000325313"/>
    </source>
</evidence>
<protein>
    <recommendedName>
        <fullName evidence="6">PX domain-containing protein</fullName>
    </recommendedName>
</protein>
<feature type="compositionally biased region" description="Polar residues" evidence="1">
    <location>
        <begin position="442"/>
        <end position="464"/>
    </location>
</feature>
<sequence length="711" mass="78182">MAVMSDRTQTYFLSNSSSSLAPRKYSAPLGPYQPPKTSSAHDHLYGRGSLLPMPPNYNEGSCWTLASVRCLNPSPPDSRPRTIAVEVTKVSLRMDGRWAEEKPYIIEKTWEEWVDLREQLISRYPETECILPKLSKGQGFLESIFTNSKRSQNTQTSNMKELNSFLNCLIGKCAKKVLNSDTLHVFLQTEQMRAGVHQVEYTDDDLPLPRGPAFKEIPSRDDSASISSHLQAFRFPGPAPSPAPPHLKPKTSQPNLASRHVALSPEVEKPIPNERLSPHDRRRPTLDTMTVIAERPPPPGSIPDLQTGPILRSGTLGRTLAAPSARLTNKSRNPLRPTTGVARPPPLAPPKRPTTSDSRLPHEAMLKPAMGTNYRSVCSPVAPTPARRPSELLLSFPREAEAAQLARPRLREFKSMQDIRATAGTIKASGRSGRNGLADPGRNNSVPAVGQSPQMVLQVRSPTNPWHRHRRTPSDSSSSFGSSQLSPISSVLSSPTVTPSSSNNSITKPIPNQQVQPKLTCRRSVDSLGPNSMKCDGASSLMVVPEREPNKIVVRPNVPPAPFYPIPPRISNSTANPLKANKITSTFPQSQKRPHTSAGNANGLKPSSLTLKVVHLESKTNIILAVQKGLFSLPQIKSKIQNKLKMAAEIELKSDWKIKLTMIDQEEFVRHVEGGEAKAEDETEDDGLKLVELINRKSTGSEIKKITLRIQ</sequence>
<dbReference type="GO" id="GO:0035091">
    <property type="term" value="F:phosphatidylinositol binding"/>
    <property type="evidence" value="ECO:0007669"/>
    <property type="project" value="InterPro"/>
</dbReference>
<dbReference type="SUPFAM" id="SSF64268">
    <property type="entry name" value="PX domain"/>
    <property type="match status" value="1"/>
</dbReference>
<accession>A0A5B0NPW1</accession>
<feature type="compositionally biased region" description="Pro residues" evidence="1">
    <location>
        <begin position="237"/>
        <end position="246"/>
    </location>
</feature>
<evidence type="ECO:0000256" key="1">
    <source>
        <dbReference type="SAM" id="MobiDB-lite"/>
    </source>
</evidence>
<evidence type="ECO:0000313" key="2">
    <source>
        <dbReference type="EMBL" id="KAA1070270.1"/>
    </source>
</evidence>
<keyword evidence="4" id="KW-1185">Reference proteome</keyword>
<evidence type="ECO:0000313" key="3">
    <source>
        <dbReference type="EMBL" id="KAA1090130.1"/>
    </source>
</evidence>
<comment type="caution">
    <text evidence="3">The sequence shown here is derived from an EMBL/GenBank/DDBJ whole genome shotgun (WGS) entry which is preliminary data.</text>
</comment>
<evidence type="ECO:0000313" key="4">
    <source>
        <dbReference type="Proteomes" id="UP000324748"/>
    </source>
</evidence>
<dbReference type="InterPro" id="IPR036871">
    <property type="entry name" value="PX_dom_sf"/>
</dbReference>